<comment type="cofactor">
    <cofactor evidence="2">
        <name>Ca(2+)</name>
        <dbReference type="ChEBI" id="CHEBI:29108"/>
    </cofactor>
</comment>
<dbReference type="PANTHER" id="PTHR46323">
    <property type="entry name" value="BETA-GALACTOSIDASE"/>
    <property type="match status" value="1"/>
</dbReference>
<evidence type="ECO:0000259" key="11">
    <source>
        <dbReference type="Pfam" id="PF02837"/>
    </source>
</evidence>
<dbReference type="InterPro" id="IPR017853">
    <property type="entry name" value="GH"/>
</dbReference>
<dbReference type="InterPro" id="IPR011013">
    <property type="entry name" value="Gal_mutarotase_sf_dom"/>
</dbReference>
<dbReference type="GO" id="GO:0030246">
    <property type="term" value="F:carbohydrate binding"/>
    <property type="evidence" value="ECO:0007669"/>
    <property type="project" value="InterPro"/>
</dbReference>
<reference evidence="12 13" key="1">
    <citation type="submission" date="2019-03" db="EMBL/GenBank/DDBJ databases">
        <title>Genomic Encyclopedia of Type Strains, Phase III (KMG-III): the genomes of soil and plant-associated and newly described type strains.</title>
        <authorList>
            <person name="Whitman W."/>
        </authorList>
    </citation>
    <scope>NUCLEOTIDE SEQUENCE [LARGE SCALE GENOMIC DNA]</scope>
    <source>
        <strain evidence="12 13">CECT 8301</strain>
    </source>
</reference>
<evidence type="ECO:0000256" key="8">
    <source>
        <dbReference type="ARBA" id="ARBA00023295"/>
    </source>
</evidence>
<dbReference type="InterPro" id="IPR013783">
    <property type="entry name" value="Ig-like_fold"/>
</dbReference>
<feature type="domain" description="Glycoside hydrolase family 2 catalytic" evidence="10">
    <location>
        <begin position="307"/>
        <end position="429"/>
    </location>
</feature>
<dbReference type="InterPro" id="IPR014718">
    <property type="entry name" value="GH-type_carb-bd"/>
</dbReference>
<feature type="domain" description="Glycosyl hydrolases family 2 sugar binding" evidence="11">
    <location>
        <begin position="65"/>
        <end position="199"/>
    </location>
</feature>
<evidence type="ECO:0000256" key="5">
    <source>
        <dbReference type="ARBA" id="ARBA00012756"/>
    </source>
</evidence>
<dbReference type="SUPFAM" id="SSF51445">
    <property type="entry name" value="(Trans)glycosidases"/>
    <property type="match status" value="1"/>
</dbReference>
<evidence type="ECO:0000313" key="13">
    <source>
        <dbReference type="Proteomes" id="UP000294824"/>
    </source>
</evidence>
<comment type="caution">
    <text evidence="12">The sequence shown here is derived from an EMBL/GenBank/DDBJ whole genome shotgun (WGS) entry which is preliminary data.</text>
</comment>
<feature type="domain" description="Glycoside hydrolase family 2 immunoglobulin-like beta-sandwich" evidence="9">
    <location>
        <begin position="203"/>
        <end position="302"/>
    </location>
</feature>
<dbReference type="Proteomes" id="UP000294824">
    <property type="component" value="Unassembled WGS sequence"/>
</dbReference>
<dbReference type="GO" id="GO:0005990">
    <property type="term" value="P:lactose catabolic process"/>
    <property type="evidence" value="ECO:0007669"/>
    <property type="project" value="TreeGrafter"/>
</dbReference>
<sequence>MINHSHNFKPFFIVLVFILCVGKLSAQKIINNHTTEIHYLSGTDKDHMVEWEFYCSEGMNSKKWTKIGVPSCWELQGFGNYNYGFDYKTDKKLHDEHGLYKHEFSVPKEWKSKDVKIVFEGVMSDTEVKLNGKPAGEIHQGSFYEFKYDISKLLKYGEQNLLEIKVNKVSSNTSINFAERNADFWIFGGIYRPVYLKVSPKEHIERVAIDAKANGDINVDIFSASKKTESINLFLSDLNGNKLQNLPLKLSQIKNAKWHISTKAKNIKTWNPEKPNLYILNIELLDKNKNILHSVNERIGFRTVEVVEADGIYVNGKRIKFKGVNRHSFYPSSGRTTSKELSIQHVKMMKDMNMNAVRMSHYPPDIHFLEACDSLGLFVIDEVCTWHSPHLDTEVGKKIVKETVIRDVNHPSILLWANGNETGWNTELDDDYAIWDIQKREVLHPWNIFRKTNTMHYPSYHIFAYDSYAKDKIYFPTEFLHGLYDGGHGAGLDDYWKQMWNMPLSAGGFLWDFADEAVVRTDKNNILDTDGNHAADGIVGPYGEKEASYFTIKEVWSPIYIENRFIKPSFNGVFRVENRYHFTNLNECKILAKWVQFEGSKGTDKIKILSESEVKLPNLNPSQKGEFVVNKPNNWQSSDVLYLTAIDPNGMEVFTWSYPVKTPKQLNDGIIEYKSTGAITAKVENGLIHIKSNGIKYTFSEKTSLLKKVKKNDVIIPFNNGPIIFNHKDNIESVKINQLKDKVEIVTIFEKTDKSPSWASHKEYSSDVIKWTVYPNGLLDLYVEIKGKKIVKGFKGITFSFPESEVSGMKWLGDGPYRVWRNRMKGTKFKIWQNKYNNTVTGESGFVYPEFKGFFSNLYWAKVKGKNNNGFTVYCNSEHIYLRLLTPQQPKEDPNHRVSVDFPEGDISFIKNIPAIGTKFQTGDKMGPQGNSENYFGNDDNPILIELTFEF</sequence>
<evidence type="ECO:0000256" key="3">
    <source>
        <dbReference type="ARBA" id="ARBA00007401"/>
    </source>
</evidence>
<evidence type="ECO:0000256" key="7">
    <source>
        <dbReference type="ARBA" id="ARBA00022837"/>
    </source>
</evidence>
<dbReference type="SUPFAM" id="SSF49785">
    <property type="entry name" value="Galactose-binding domain-like"/>
    <property type="match status" value="1"/>
</dbReference>
<name>A0A4R8MFR7_9FLAO</name>
<keyword evidence="8" id="KW-0326">Glycosidase</keyword>
<evidence type="ECO:0000259" key="10">
    <source>
        <dbReference type="Pfam" id="PF02836"/>
    </source>
</evidence>
<dbReference type="InterPro" id="IPR050347">
    <property type="entry name" value="Bact_Beta-galactosidase"/>
</dbReference>
<comment type="subunit">
    <text evidence="4">Monomer.</text>
</comment>
<dbReference type="EMBL" id="SORL01000007">
    <property type="protein sequence ID" value="TDY64294.1"/>
    <property type="molecule type" value="Genomic_DNA"/>
</dbReference>
<dbReference type="Gene3D" id="2.70.98.10">
    <property type="match status" value="1"/>
</dbReference>
<dbReference type="InterPro" id="IPR006104">
    <property type="entry name" value="Glyco_hydro_2_N"/>
</dbReference>
<dbReference type="GO" id="GO:0004565">
    <property type="term" value="F:beta-galactosidase activity"/>
    <property type="evidence" value="ECO:0007669"/>
    <property type="project" value="UniProtKB-EC"/>
</dbReference>
<dbReference type="SUPFAM" id="SSF49303">
    <property type="entry name" value="beta-Galactosidase/glucuronidase domain"/>
    <property type="match status" value="1"/>
</dbReference>
<dbReference type="Gene3D" id="2.60.120.260">
    <property type="entry name" value="Galactose-binding domain-like"/>
    <property type="match status" value="1"/>
</dbReference>
<keyword evidence="13" id="KW-1185">Reference proteome</keyword>
<dbReference type="EC" id="3.2.1.23" evidence="5"/>
<dbReference type="InterPro" id="IPR036156">
    <property type="entry name" value="Beta-gal/glucu_dom_sf"/>
</dbReference>
<dbReference type="Gene3D" id="3.20.20.80">
    <property type="entry name" value="Glycosidases"/>
    <property type="match status" value="1"/>
</dbReference>
<keyword evidence="7" id="KW-0106">Calcium</keyword>
<dbReference type="GO" id="GO:0009341">
    <property type="term" value="C:beta-galactosidase complex"/>
    <property type="evidence" value="ECO:0007669"/>
    <property type="project" value="TreeGrafter"/>
</dbReference>
<evidence type="ECO:0000259" key="9">
    <source>
        <dbReference type="Pfam" id="PF00703"/>
    </source>
</evidence>
<evidence type="ECO:0000256" key="6">
    <source>
        <dbReference type="ARBA" id="ARBA00022801"/>
    </source>
</evidence>
<dbReference type="PRINTS" id="PR00132">
    <property type="entry name" value="GLHYDRLASE2"/>
</dbReference>
<dbReference type="SUPFAM" id="SSF74650">
    <property type="entry name" value="Galactose mutarotase-like"/>
    <property type="match status" value="1"/>
</dbReference>
<dbReference type="Gene3D" id="2.60.40.10">
    <property type="entry name" value="Immunoglobulins"/>
    <property type="match status" value="1"/>
</dbReference>
<keyword evidence="6" id="KW-0378">Hydrolase</keyword>
<dbReference type="AlphaFoldDB" id="A0A4R8MFR7"/>
<dbReference type="InterPro" id="IPR006102">
    <property type="entry name" value="Ig-like_GH2"/>
</dbReference>
<protein>
    <recommendedName>
        <fullName evidence="5">beta-galactosidase</fullName>
        <ecNumber evidence="5">3.2.1.23</ecNumber>
    </recommendedName>
</protein>
<dbReference type="InterPro" id="IPR006101">
    <property type="entry name" value="Glyco_hydro_2"/>
</dbReference>
<dbReference type="PANTHER" id="PTHR46323:SF2">
    <property type="entry name" value="BETA-GALACTOSIDASE"/>
    <property type="match status" value="1"/>
</dbReference>
<comment type="catalytic activity">
    <reaction evidence="1">
        <text>Hydrolysis of terminal non-reducing beta-D-galactose residues in beta-D-galactosides.</text>
        <dbReference type="EC" id="3.2.1.23"/>
    </reaction>
</comment>
<dbReference type="Pfam" id="PF02837">
    <property type="entry name" value="Glyco_hydro_2_N"/>
    <property type="match status" value="1"/>
</dbReference>
<evidence type="ECO:0000313" key="12">
    <source>
        <dbReference type="EMBL" id="TDY64294.1"/>
    </source>
</evidence>
<dbReference type="RefSeq" id="WP_133966602.1">
    <property type="nucleotide sequence ID" value="NZ_SORL01000007.1"/>
</dbReference>
<comment type="similarity">
    <text evidence="3">Belongs to the glycosyl hydrolase 2 family.</text>
</comment>
<gene>
    <name evidence="12" type="ORF">DFQ06_1202</name>
</gene>
<dbReference type="Pfam" id="PF02836">
    <property type="entry name" value="Glyco_hydro_2_C"/>
    <property type="match status" value="1"/>
</dbReference>
<proteinExistence type="inferred from homology"/>
<evidence type="ECO:0000256" key="2">
    <source>
        <dbReference type="ARBA" id="ARBA00001913"/>
    </source>
</evidence>
<evidence type="ECO:0000256" key="1">
    <source>
        <dbReference type="ARBA" id="ARBA00001412"/>
    </source>
</evidence>
<dbReference type="InterPro" id="IPR006103">
    <property type="entry name" value="Glyco_hydro_2_cat"/>
</dbReference>
<dbReference type="InterPro" id="IPR008979">
    <property type="entry name" value="Galactose-bd-like_sf"/>
</dbReference>
<accession>A0A4R8MFR7</accession>
<organism evidence="12 13">
    <name type="scientific">Algibacter lectus</name>
    <dbReference type="NCBI Taxonomy" id="221126"/>
    <lineage>
        <taxon>Bacteria</taxon>
        <taxon>Pseudomonadati</taxon>
        <taxon>Bacteroidota</taxon>
        <taxon>Flavobacteriia</taxon>
        <taxon>Flavobacteriales</taxon>
        <taxon>Flavobacteriaceae</taxon>
        <taxon>Algibacter</taxon>
    </lineage>
</organism>
<evidence type="ECO:0000256" key="4">
    <source>
        <dbReference type="ARBA" id="ARBA00011245"/>
    </source>
</evidence>
<dbReference type="Pfam" id="PF00703">
    <property type="entry name" value="Glyco_hydro_2"/>
    <property type="match status" value="1"/>
</dbReference>